<dbReference type="InterPro" id="IPR017853">
    <property type="entry name" value="GH"/>
</dbReference>
<dbReference type="Pfam" id="PF01915">
    <property type="entry name" value="Glyco_hydro_3_C"/>
    <property type="match status" value="1"/>
</dbReference>
<gene>
    <name evidence="4" type="ORF">QFZ46_001950</name>
</gene>
<accession>A0ABU0P8Y3</accession>
<dbReference type="Pfam" id="PF00933">
    <property type="entry name" value="Glyco_hydro_3"/>
    <property type="match status" value="1"/>
</dbReference>
<dbReference type="PANTHER" id="PTHR30620">
    <property type="entry name" value="PERIPLASMIC BETA-GLUCOSIDASE-RELATED"/>
    <property type="match status" value="1"/>
</dbReference>
<proteinExistence type="predicted"/>
<keyword evidence="5" id="KW-1185">Reference proteome</keyword>
<dbReference type="InterPro" id="IPR002772">
    <property type="entry name" value="Glyco_hydro_3_C"/>
</dbReference>
<dbReference type="GO" id="GO:0008422">
    <property type="term" value="F:beta-glucosidase activity"/>
    <property type="evidence" value="ECO:0007669"/>
    <property type="project" value="UniProtKB-EC"/>
</dbReference>
<dbReference type="Proteomes" id="UP001239085">
    <property type="component" value="Unassembled WGS sequence"/>
</dbReference>
<dbReference type="PANTHER" id="PTHR30620:SF123">
    <property type="entry name" value="BETA-XYLOSIDASE"/>
    <property type="match status" value="1"/>
</dbReference>
<keyword evidence="4" id="KW-0326">Glycosidase</keyword>
<organism evidence="4 5">
    <name type="scientific">Microbacterium murale</name>
    <dbReference type="NCBI Taxonomy" id="1081040"/>
    <lineage>
        <taxon>Bacteria</taxon>
        <taxon>Bacillati</taxon>
        <taxon>Actinomycetota</taxon>
        <taxon>Actinomycetes</taxon>
        <taxon>Micrococcales</taxon>
        <taxon>Microbacteriaceae</taxon>
        <taxon>Microbacterium</taxon>
    </lineage>
</organism>
<dbReference type="EMBL" id="JAUSXK010000001">
    <property type="protein sequence ID" value="MDQ0643790.1"/>
    <property type="molecule type" value="Genomic_DNA"/>
</dbReference>
<comment type="caution">
    <text evidence="4">The sequence shown here is derived from an EMBL/GenBank/DDBJ whole genome shotgun (WGS) entry which is preliminary data.</text>
</comment>
<evidence type="ECO:0000256" key="1">
    <source>
        <dbReference type="ARBA" id="ARBA00022801"/>
    </source>
</evidence>
<dbReference type="EC" id="3.2.1.21" evidence="4"/>
<dbReference type="Gene3D" id="3.20.20.300">
    <property type="entry name" value="Glycoside hydrolase, family 3, N-terminal domain"/>
    <property type="match status" value="1"/>
</dbReference>
<feature type="domain" description="Glycoside hydrolase family 3 N-terminal" evidence="2">
    <location>
        <begin position="84"/>
        <end position="353"/>
    </location>
</feature>
<dbReference type="InterPro" id="IPR036881">
    <property type="entry name" value="Glyco_hydro_3_C_sf"/>
</dbReference>
<evidence type="ECO:0000259" key="3">
    <source>
        <dbReference type="Pfam" id="PF01915"/>
    </source>
</evidence>
<keyword evidence="1 4" id="KW-0378">Hydrolase</keyword>
<protein>
    <submittedName>
        <fullName evidence="4">Beta-glucosidase</fullName>
        <ecNumber evidence="4">3.2.1.21</ecNumber>
    </submittedName>
</protein>
<dbReference type="PRINTS" id="PR00133">
    <property type="entry name" value="GLHYDRLASE3"/>
</dbReference>
<dbReference type="SUPFAM" id="SSF51445">
    <property type="entry name" value="(Trans)glycosidases"/>
    <property type="match status" value="1"/>
</dbReference>
<reference evidence="4 5" key="1">
    <citation type="submission" date="2023-07" db="EMBL/GenBank/DDBJ databases">
        <title>Comparative genomics of wheat-associated soil bacteria to identify genetic determinants of phenazine resistance.</title>
        <authorList>
            <person name="Mouncey N."/>
        </authorList>
    </citation>
    <scope>NUCLEOTIDE SEQUENCE [LARGE SCALE GENOMIC DNA]</scope>
    <source>
        <strain evidence="4 5">W2I7</strain>
    </source>
</reference>
<dbReference type="InterPro" id="IPR051915">
    <property type="entry name" value="Cellulose_Degrad_GH3"/>
</dbReference>
<evidence type="ECO:0000259" key="2">
    <source>
        <dbReference type="Pfam" id="PF00933"/>
    </source>
</evidence>
<evidence type="ECO:0000313" key="5">
    <source>
        <dbReference type="Proteomes" id="UP001239085"/>
    </source>
</evidence>
<dbReference type="RefSeq" id="WP_307360882.1">
    <property type="nucleotide sequence ID" value="NZ_JAUSXK010000001.1"/>
</dbReference>
<dbReference type="InterPro" id="IPR036962">
    <property type="entry name" value="Glyco_hydro_3_N_sf"/>
</dbReference>
<feature type="domain" description="Glycoside hydrolase family 3 C-terminal" evidence="3">
    <location>
        <begin position="393"/>
        <end position="618"/>
    </location>
</feature>
<dbReference type="InterPro" id="IPR001764">
    <property type="entry name" value="Glyco_hydro_3_N"/>
</dbReference>
<dbReference type="SUPFAM" id="SSF52279">
    <property type="entry name" value="Beta-D-glucan exohydrolase, C-terminal domain"/>
    <property type="match status" value="1"/>
</dbReference>
<name>A0ABU0P8Y3_9MICO</name>
<evidence type="ECO:0000313" key="4">
    <source>
        <dbReference type="EMBL" id="MDQ0643790.1"/>
    </source>
</evidence>
<dbReference type="Gene3D" id="3.40.50.1700">
    <property type="entry name" value="Glycoside hydrolase family 3 C-terminal domain"/>
    <property type="match status" value="1"/>
</dbReference>
<sequence length="733" mass="78028">MPEQPDVDARVERALDRLDFTQRVGQLNQRLLGWRAVERWKDGFRLSDEGRREVDRWGGLGALYGLFRADAWSGRTWQNGIRPEERAEVAALVQDEVRRASGIGVLLSEEAPHGHQALGGSIMPVPLAAAASFDRDLVRESSAAVAAQLRASGVHLALVSTLDLLRDPRWGRSEECFGEDPYLASVMTRAVVEGMQGTDRAEVGRTGVAVVLKHLAAQGEAMGGRNGQSSLIGERDLAELHLPMVEAGVRAGALGFMAAYNDIDGVPCCANRDLLHDLLRSRWGFDGIVMADGLAVDRLEALTGSIRESGRLALLSGVDLSLWDEGFATLDQLSDDPVVRAAVDVACRRVLTLKARFGLLSEEEEPEPVVDLRESITLGDDLSQRVAAASLVLLERGSLPWTGDALRNIVVAGPYADDHTALLGDYVAPLEVPAPGIASALQRALPDASVRVAVDADAAIDLADGADALVLVLGGTSHRAYGDDFAANGALQSVAAATSGEGVDLSDLDLPPAQRALIRRVSESVTVPVAAVVVSGRPHVLTPLVDAGMAIVWAGFPGPHGGAAVADVLLGKSSPTGRLPFTAPRSSGVVPLHHNDRHDAASVYRDQMEPVLFPFGSGRGFLDPDVNSLTVTPEDEGVRVTVDVHSPHDSATTAVHPVFIRRWGGTVLPRRQELVGVLRAVLAPGEHLALDLTLPADAVRAVDAKRPWLRVIVAAHEADLRLPLLEEVETSTS</sequence>